<dbReference type="EMBL" id="KN838639">
    <property type="protein sequence ID" value="KIJ99788.1"/>
    <property type="molecule type" value="Genomic_DNA"/>
</dbReference>
<name>A0A0C9XDU9_9AGAR</name>
<evidence type="ECO:0000313" key="2">
    <source>
        <dbReference type="Proteomes" id="UP000054477"/>
    </source>
</evidence>
<reference evidence="1 2" key="1">
    <citation type="submission" date="2014-04" db="EMBL/GenBank/DDBJ databases">
        <authorList>
            <consortium name="DOE Joint Genome Institute"/>
            <person name="Kuo A."/>
            <person name="Kohler A."/>
            <person name="Nagy L.G."/>
            <person name="Floudas D."/>
            <person name="Copeland A."/>
            <person name="Barry K.W."/>
            <person name="Cichocki N."/>
            <person name="Veneault-Fourrey C."/>
            <person name="LaButti K."/>
            <person name="Lindquist E.A."/>
            <person name="Lipzen A."/>
            <person name="Lundell T."/>
            <person name="Morin E."/>
            <person name="Murat C."/>
            <person name="Sun H."/>
            <person name="Tunlid A."/>
            <person name="Henrissat B."/>
            <person name="Grigoriev I.V."/>
            <person name="Hibbett D.S."/>
            <person name="Martin F."/>
            <person name="Nordberg H.P."/>
            <person name="Cantor M.N."/>
            <person name="Hua S.X."/>
        </authorList>
    </citation>
    <scope>NUCLEOTIDE SEQUENCE [LARGE SCALE GENOMIC DNA]</scope>
    <source>
        <strain evidence="1 2">LaAM-08-1</strain>
    </source>
</reference>
<accession>A0A0C9XDU9</accession>
<evidence type="ECO:0000313" key="1">
    <source>
        <dbReference type="EMBL" id="KIJ99788.1"/>
    </source>
</evidence>
<dbReference type="HOGENOM" id="CLU_2705166_0_0_1"/>
<dbReference type="Proteomes" id="UP000054477">
    <property type="component" value="Unassembled WGS sequence"/>
</dbReference>
<keyword evidence="2" id="KW-1185">Reference proteome</keyword>
<protein>
    <submittedName>
        <fullName evidence="1">Uncharacterized protein</fullName>
    </submittedName>
</protein>
<organism evidence="1 2">
    <name type="scientific">Laccaria amethystina LaAM-08-1</name>
    <dbReference type="NCBI Taxonomy" id="1095629"/>
    <lineage>
        <taxon>Eukaryota</taxon>
        <taxon>Fungi</taxon>
        <taxon>Dikarya</taxon>
        <taxon>Basidiomycota</taxon>
        <taxon>Agaricomycotina</taxon>
        <taxon>Agaricomycetes</taxon>
        <taxon>Agaricomycetidae</taxon>
        <taxon>Agaricales</taxon>
        <taxon>Agaricineae</taxon>
        <taxon>Hydnangiaceae</taxon>
        <taxon>Laccaria</taxon>
    </lineage>
</organism>
<dbReference type="AlphaFoldDB" id="A0A0C9XDU9"/>
<gene>
    <name evidence="1" type="ORF">K443DRAFT_8123</name>
</gene>
<proteinExistence type="predicted"/>
<reference evidence="2" key="2">
    <citation type="submission" date="2015-01" db="EMBL/GenBank/DDBJ databases">
        <title>Evolutionary Origins and Diversification of the Mycorrhizal Mutualists.</title>
        <authorList>
            <consortium name="DOE Joint Genome Institute"/>
            <consortium name="Mycorrhizal Genomics Consortium"/>
            <person name="Kohler A."/>
            <person name="Kuo A."/>
            <person name="Nagy L.G."/>
            <person name="Floudas D."/>
            <person name="Copeland A."/>
            <person name="Barry K.W."/>
            <person name="Cichocki N."/>
            <person name="Veneault-Fourrey C."/>
            <person name="LaButti K."/>
            <person name="Lindquist E.A."/>
            <person name="Lipzen A."/>
            <person name="Lundell T."/>
            <person name="Morin E."/>
            <person name="Murat C."/>
            <person name="Riley R."/>
            <person name="Ohm R."/>
            <person name="Sun H."/>
            <person name="Tunlid A."/>
            <person name="Henrissat B."/>
            <person name="Grigoriev I.V."/>
            <person name="Hibbett D.S."/>
            <person name="Martin F."/>
        </authorList>
    </citation>
    <scope>NUCLEOTIDE SEQUENCE [LARGE SCALE GENOMIC DNA]</scope>
    <source>
        <strain evidence="2">LaAM-08-1</strain>
    </source>
</reference>
<sequence length="73" mass="8047">MTWKEMGLEIAEDDFLDWYPEVMKQQSSYIVQEAKDTGTPNPGDLEGGKGKGEVLSGKALLKIKVFPGAEETN</sequence>